<feature type="domain" description="PKD/Chitinase" evidence="3">
    <location>
        <begin position="911"/>
        <end position="1000"/>
    </location>
</feature>
<dbReference type="NCBIfam" id="TIGR04183">
    <property type="entry name" value="Por_Secre_tail"/>
    <property type="match status" value="1"/>
</dbReference>
<dbReference type="InterPro" id="IPR022409">
    <property type="entry name" value="PKD/Chitinase_dom"/>
</dbReference>
<sequence length="1636" mass="174753">MAKALLSNSLVGGVETYSDGLQIKKRTSSTIKFLGVPISASALIFFLLVLSFTNMFSQNEIVIENAKPGNPDSEWQINGSGDSSIQGFATDISYNKGETARFKIKTNASNYNIKIYRLGYYQGNGARYQGDGNITAALPQSQPACITESATGLIDCGNWGESANWQIPTTAVSGIYIAKLTRNDTGDSSHITFIVRDDTSNSDLFFQTSDATWQAYNVYGGNSLYVGSVSGFPSGHAPKVSYNRPFVTRDGGGGGGASEDWIFNAAYPMIRWLESNGYDVTYTTNVDSDRRGNLIQNHKVFLSVGHDEYWSGPHRTNVTEARNAGTHLAFFSGNEVYWKTRWENSIDENGNPYRTLVCYKEGSMGENTCGGKCDPTIEWTGTWRDGCDFTDAGGCSPENSLSGQISWADSESAIQVPDDYKNLRFWRNTSIASLSNGQTATLGDGTLGYEWNPEQEEFQSSYPSGRIILSKTVVDGDVHHLSLYKHESGALVFGAGTVQWSWGLDGDHDRGISAPDQDMQQATVNLFADMGVQPGSLVPDLLPASISTDVDAPIVIISSHADNEIVPSGAAVVITGTAIDENVTAGVEISTNGGVSWAIAEGSSNWTYSWVPNTNGTINLKARAFDDSGNMSQAVTINLTVSGTAPQNCPCTVFKTSDAPSSPLWSDGQGLQLGMKFQSVEDGFVTGIRFYKQSGNTGTHTGQLYSSTGTLLAEVIFTNETASGWQEASFSAPVSVTANTTYVISYHSADGYYSADNPYFNNAVANGPLMGLANGTDGENGVYRYSSNPVFPTQNYDSSNYYVDAIFNTSATTNSSPAISITAPLEGAEFETSTNISIEATASDADGSISKVEFYQGIEKLGEVLSSPYTFTWENATVGTYILTAKAEDDQGAITTSSVVHISIIDPNNSSPTVSISSPSNNASFTAPATINIDVTAADADGSITKVEFYEGTTKLGEDLDTPYTFNWDNVVAGSYSLTAIATDNAGASTTSSAVNITVDSPASICPCTVFKTSDVPSSPLWSDGQGLQLGMKFQSVEDGFVTGIRFYKQSGNTGTHTGQLYSSTGTLLAEVIFTNETASGWQEASFSAPVSVTANTTYVISYHSADGYYSADNPYFNNAVANGPLMGLANGTDGENGVYRYSSNPVFPTQNYDSSNYYVDAIFNTSATTNSSPAISITAPLEGAEFETSTNISIEATASDADGSISKVEFYQGIEKLGEVLSSPYTFTWENATVGTYILTAKAEDDQGAITTSSVVHISIIDPNNSSPTVSISSPSNNASFTAPATINIDVTAADADGSITKVEFYEGTTKLGEDLDTPYTFNWDNVVAGSYSLTAIATDNAGASTTSSAVNITVDSPASICPCTVFKTSDVPSSPLWSDGQGLQLGMKFQSVEDGFVTGIRFYKQSGNTGTHTGQLYSSTGTLLAEVIFTNETASGWQEASFSAPVSVTANTTYVISYHSADGYYSADDSFFNGEVNNSPLIGLANGTDGENGVYRYSSNPVFPNLSYDSSNYYVDVIFETQVVTSIKTASQLEKTTPENAQKAQLGNQDSIQVYPNPFSNITTLAFVLQEGGEYVVSLYDSKGSLISVIQEGKAEAGRQKLVEINGERLTNGIYLVRLQSRNGIQTFRILHIR</sequence>
<feature type="domain" description="PKD/Chitinase" evidence="3">
    <location>
        <begin position="1268"/>
        <end position="1357"/>
    </location>
</feature>
<keyword evidence="2" id="KW-0812">Transmembrane</keyword>
<comment type="caution">
    <text evidence="4">The sequence shown here is derived from an EMBL/GenBank/DDBJ whole genome shotgun (WGS) entry which is preliminary data.</text>
</comment>
<dbReference type="EMBL" id="JAKGTH010000009">
    <property type="protein sequence ID" value="MCF4102193.1"/>
    <property type="molecule type" value="Genomic_DNA"/>
</dbReference>
<accession>A0ABS9EHA2</accession>
<evidence type="ECO:0000313" key="4">
    <source>
        <dbReference type="EMBL" id="MCF4102193.1"/>
    </source>
</evidence>
<gene>
    <name evidence="4" type="ORF">L1I30_10980</name>
</gene>
<reference evidence="4" key="1">
    <citation type="submission" date="2022-01" db="EMBL/GenBank/DDBJ databases">
        <title>Gillisia lutea sp. nov., isolated from marine plastic residues from the Malvarosa beach (Valencia, Spain).</title>
        <authorList>
            <person name="Vidal-Verdu A."/>
            <person name="Molina-Menor E."/>
            <person name="Satari L."/>
            <person name="Pascual J."/>
            <person name="Pereto J."/>
            <person name="Porcar M."/>
        </authorList>
    </citation>
    <scope>NUCLEOTIDE SEQUENCE</scope>
    <source>
        <strain evidence="4">M10.2A</strain>
    </source>
</reference>
<keyword evidence="2" id="KW-0472">Membrane</keyword>
<dbReference type="SUPFAM" id="SSF81296">
    <property type="entry name" value="E set domains"/>
    <property type="match status" value="1"/>
</dbReference>
<evidence type="ECO:0000259" key="3">
    <source>
        <dbReference type="SMART" id="SM00089"/>
    </source>
</evidence>
<dbReference type="RefSeq" id="WP_236134340.1">
    <property type="nucleotide sequence ID" value="NZ_JAKGTH010000009.1"/>
</dbReference>
<evidence type="ECO:0000256" key="1">
    <source>
        <dbReference type="ARBA" id="ARBA00022729"/>
    </source>
</evidence>
<feature type="domain" description="PKD/Chitinase" evidence="3">
    <location>
        <begin position="1175"/>
        <end position="1264"/>
    </location>
</feature>
<dbReference type="InterPro" id="IPR013783">
    <property type="entry name" value="Ig-like_fold"/>
</dbReference>
<proteinExistence type="predicted"/>
<dbReference type="InterPro" id="IPR026444">
    <property type="entry name" value="Secre_tail"/>
</dbReference>
<keyword evidence="2" id="KW-1133">Transmembrane helix</keyword>
<dbReference type="Proteomes" id="UP001179363">
    <property type="component" value="Unassembled WGS sequence"/>
</dbReference>
<dbReference type="Pfam" id="PF13313">
    <property type="entry name" value="DUF4082"/>
    <property type="match status" value="3"/>
</dbReference>
<evidence type="ECO:0000256" key="2">
    <source>
        <dbReference type="SAM" id="Phobius"/>
    </source>
</evidence>
<feature type="domain" description="PKD/Chitinase" evidence="3">
    <location>
        <begin position="818"/>
        <end position="907"/>
    </location>
</feature>
<keyword evidence="5" id="KW-1185">Reference proteome</keyword>
<dbReference type="SMART" id="SM00089">
    <property type="entry name" value="PKD"/>
    <property type="match status" value="4"/>
</dbReference>
<organism evidence="4 5">
    <name type="scientific">Gillisia lutea</name>
    <dbReference type="NCBI Taxonomy" id="2909668"/>
    <lineage>
        <taxon>Bacteria</taxon>
        <taxon>Pseudomonadati</taxon>
        <taxon>Bacteroidota</taxon>
        <taxon>Flavobacteriia</taxon>
        <taxon>Flavobacteriales</taxon>
        <taxon>Flavobacteriaceae</taxon>
        <taxon>Gillisia</taxon>
    </lineage>
</organism>
<dbReference type="InterPro" id="IPR046540">
    <property type="entry name" value="DMFA2_C"/>
</dbReference>
<dbReference type="Pfam" id="PF18962">
    <property type="entry name" value="Por_Secre_tail"/>
    <property type="match status" value="1"/>
</dbReference>
<dbReference type="InterPro" id="IPR025141">
    <property type="entry name" value="DUF4082"/>
</dbReference>
<dbReference type="Pfam" id="PF17957">
    <property type="entry name" value="Big_7"/>
    <property type="match status" value="4"/>
</dbReference>
<dbReference type="InterPro" id="IPR014756">
    <property type="entry name" value="Ig_E-set"/>
</dbReference>
<dbReference type="Pfam" id="PF20254">
    <property type="entry name" value="DMFA2_C"/>
    <property type="match status" value="1"/>
</dbReference>
<feature type="transmembrane region" description="Helical" evidence="2">
    <location>
        <begin position="33"/>
        <end position="52"/>
    </location>
</feature>
<evidence type="ECO:0000313" key="5">
    <source>
        <dbReference type="Proteomes" id="UP001179363"/>
    </source>
</evidence>
<keyword evidence="1" id="KW-0732">Signal</keyword>
<dbReference type="Gene3D" id="2.60.40.10">
    <property type="entry name" value="Immunoglobulins"/>
    <property type="match status" value="5"/>
</dbReference>
<name>A0ABS9EHA2_9FLAO</name>
<protein>
    <submittedName>
        <fullName evidence="4">DUF4082 domain-containing protein</fullName>
    </submittedName>
</protein>